<dbReference type="InterPro" id="IPR051911">
    <property type="entry name" value="SDR_oxidoreductase"/>
</dbReference>
<dbReference type="EMBL" id="JPMI01000220">
    <property type="protein sequence ID" value="KFA90258.1"/>
    <property type="molecule type" value="Genomic_DNA"/>
</dbReference>
<dbReference type="PRINTS" id="PR00081">
    <property type="entry name" value="GDHRDH"/>
</dbReference>
<dbReference type="PRINTS" id="PR00080">
    <property type="entry name" value="SDRFAMILY"/>
</dbReference>
<dbReference type="Proteomes" id="UP000028547">
    <property type="component" value="Unassembled WGS sequence"/>
</dbReference>
<keyword evidence="2" id="KW-0560">Oxidoreductase</keyword>
<dbReference type="PANTHER" id="PTHR43976:SF16">
    <property type="entry name" value="SHORT-CHAIN DEHYDROGENASE_REDUCTASE FAMILY PROTEIN"/>
    <property type="match status" value="1"/>
</dbReference>
<organism evidence="5 6">
    <name type="scientific">Archangium violaceum Cb vi76</name>
    <dbReference type="NCBI Taxonomy" id="1406225"/>
    <lineage>
        <taxon>Bacteria</taxon>
        <taxon>Pseudomonadati</taxon>
        <taxon>Myxococcota</taxon>
        <taxon>Myxococcia</taxon>
        <taxon>Myxococcales</taxon>
        <taxon>Cystobacterineae</taxon>
        <taxon>Archangiaceae</taxon>
        <taxon>Archangium</taxon>
    </lineage>
</organism>
<reference evidence="5 6" key="1">
    <citation type="submission" date="2014-07" db="EMBL/GenBank/DDBJ databases">
        <title>Draft Genome Sequence of Gephyronic Acid Producer, Cystobacter violaceus Strain Cb vi76.</title>
        <authorList>
            <person name="Stevens D.C."/>
            <person name="Young J."/>
            <person name="Carmichael R."/>
            <person name="Tan J."/>
            <person name="Taylor R.E."/>
        </authorList>
    </citation>
    <scope>NUCLEOTIDE SEQUENCE [LARGE SCALE GENOMIC DNA]</scope>
    <source>
        <strain evidence="5 6">Cb vi76</strain>
    </source>
</reference>
<feature type="domain" description="Ketoreductase" evidence="4">
    <location>
        <begin position="7"/>
        <end position="176"/>
    </location>
</feature>
<sequence>MPSTEAKVVLVTGASSGIGQACARLLSARGHTVYGTSRKPGTTLEGGRMLELDVTRDESVRRAVDTVLAESGRIDVVVNNAGFALAGAIEDTSLEEAQRQFDTNFFGVLRVCKAVLPDMRARGSGLIIQVSSLGGVVGLPFQGLYSASKFALEGLTESLRQEVAPFGVRVTLLQPGDVRTPITDNRVRVRQAGPGSSYQEYFEAALGIIEKEERAGVTPEAVAEQVLALMGRRVPEVRSTVGHLSQRVLTATKAFLPSKTFEKMVMSYYGLTRG</sequence>
<name>A0A084SP73_9BACT</name>
<dbReference type="Gene3D" id="3.40.50.720">
    <property type="entry name" value="NAD(P)-binding Rossmann-like Domain"/>
    <property type="match status" value="1"/>
</dbReference>
<proteinExistence type="inferred from homology"/>
<evidence type="ECO:0000313" key="5">
    <source>
        <dbReference type="EMBL" id="KFA90258.1"/>
    </source>
</evidence>
<dbReference type="InterPro" id="IPR020904">
    <property type="entry name" value="Sc_DH/Rdtase_CS"/>
</dbReference>
<dbReference type="PANTHER" id="PTHR43976">
    <property type="entry name" value="SHORT CHAIN DEHYDROGENASE"/>
    <property type="match status" value="1"/>
</dbReference>
<gene>
    <name evidence="5" type="ORF">Q664_30325</name>
</gene>
<dbReference type="PROSITE" id="PS51257">
    <property type="entry name" value="PROKAR_LIPOPROTEIN"/>
    <property type="match status" value="1"/>
</dbReference>
<comment type="similarity">
    <text evidence="1 3">Belongs to the short-chain dehydrogenases/reductases (SDR) family.</text>
</comment>
<dbReference type="Pfam" id="PF00106">
    <property type="entry name" value="adh_short"/>
    <property type="match status" value="1"/>
</dbReference>
<accession>A0A084SP73</accession>
<evidence type="ECO:0000259" key="4">
    <source>
        <dbReference type="SMART" id="SM00822"/>
    </source>
</evidence>
<dbReference type="SMART" id="SM00822">
    <property type="entry name" value="PKS_KR"/>
    <property type="match status" value="1"/>
</dbReference>
<dbReference type="PROSITE" id="PS00061">
    <property type="entry name" value="ADH_SHORT"/>
    <property type="match status" value="1"/>
</dbReference>
<dbReference type="GO" id="GO:0016491">
    <property type="term" value="F:oxidoreductase activity"/>
    <property type="evidence" value="ECO:0007669"/>
    <property type="project" value="UniProtKB-KW"/>
</dbReference>
<dbReference type="InterPro" id="IPR036291">
    <property type="entry name" value="NAD(P)-bd_dom_sf"/>
</dbReference>
<dbReference type="SUPFAM" id="SSF51735">
    <property type="entry name" value="NAD(P)-binding Rossmann-fold domains"/>
    <property type="match status" value="1"/>
</dbReference>
<evidence type="ECO:0000256" key="3">
    <source>
        <dbReference type="RuleBase" id="RU000363"/>
    </source>
</evidence>
<evidence type="ECO:0000256" key="1">
    <source>
        <dbReference type="ARBA" id="ARBA00006484"/>
    </source>
</evidence>
<dbReference type="InterPro" id="IPR002347">
    <property type="entry name" value="SDR_fam"/>
</dbReference>
<dbReference type="AlphaFoldDB" id="A0A084SP73"/>
<protein>
    <submittedName>
        <fullName evidence="5">17-beta-hydroxysteroid dehydrogenase</fullName>
    </submittedName>
</protein>
<dbReference type="InterPro" id="IPR057326">
    <property type="entry name" value="KR_dom"/>
</dbReference>
<evidence type="ECO:0000256" key="2">
    <source>
        <dbReference type="ARBA" id="ARBA00023002"/>
    </source>
</evidence>
<evidence type="ECO:0000313" key="6">
    <source>
        <dbReference type="Proteomes" id="UP000028547"/>
    </source>
</evidence>
<dbReference type="RefSeq" id="WP_043403248.1">
    <property type="nucleotide sequence ID" value="NZ_JPMI01000220.1"/>
</dbReference>
<dbReference type="CDD" id="cd05374">
    <property type="entry name" value="17beta-HSD-like_SDR_c"/>
    <property type="match status" value="1"/>
</dbReference>
<comment type="caution">
    <text evidence="5">The sequence shown here is derived from an EMBL/GenBank/DDBJ whole genome shotgun (WGS) entry which is preliminary data.</text>
</comment>